<comment type="subcellular location">
    <subcellularLocation>
        <location evidence="1">Membrane</location>
        <topology evidence="1">Multi-pass membrane protein</topology>
    </subcellularLocation>
</comment>
<evidence type="ECO:0000259" key="6">
    <source>
        <dbReference type="Pfam" id="PF04932"/>
    </source>
</evidence>
<keyword evidence="8" id="KW-0436">Ligase</keyword>
<dbReference type="InterPro" id="IPR045979">
    <property type="entry name" value="DUF5935"/>
</dbReference>
<feature type="transmembrane region" description="Helical" evidence="5">
    <location>
        <begin position="367"/>
        <end position="391"/>
    </location>
</feature>
<dbReference type="RefSeq" id="WP_148065503.1">
    <property type="nucleotide sequence ID" value="NZ_VRYZ01000008.1"/>
</dbReference>
<feature type="transmembrane region" description="Helical" evidence="5">
    <location>
        <begin position="200"/>
        <end position="233"/>
    </location>
</feature>
<dbReference type="OrthoDB" id="9772644at2"/>
<dbReference type="PANTHER" id="PTHR37422">
    <property type="entry name" value="TEICHURONIC ACID BIOSYNTHESIS PROTEIN TUAE"/>
    <property type="match status" value="1"/>
</dbReference>
<feature type="domain" description="DUF5935" evidence="7">
    <location>
        <begin position="3"/>
        <end position="190"/>
    </location>
</feature>
<evidence type="ECO:0000313" key="8">
    <source>
        <dbReference type="EMBL" id="TXS89645.1"/>
    </source>
</evidence>
<evidence type="ECO:0000256" key="2">
    <source>
        <dbReference type="ARBA" id="ARBA00022692"/>
    </source>
</evidence>
<dbReference type="PANTHER" id="PTHR37422:SF13">
    <property type="entry name" value="LIPOPOLYSACCHARIDE BIOSYNTHESIS PROTEIN PA4999-RELATED"/>
    <property type="match status" value="1"/>
</dbReference>
<feature type="transmembrane region" description="Helical" evidence="5">
    <location>
        <begin position="7"/>
        <end position="33"/>
    </location>
</feature>
<dbReference type="Pfam" id="PF04932">
    <property type="entry name" value="Wzy_C"/>
    <property type="match status" value="1"/>
</dbReference>
<dbReference type="EMBL" id="VRYZ01000008">
    <property type="protein sequence ID" value="TXS89645.1"/>
    <property type="molecule type" value="Genomic_DNA"/>
</dbReference>
<name>A0A5C8ZN73_9GAMM</name>
<dbReference type="InterPro" id="IPR007016">
    <property type="entry name" value="O-antigen_ligase-rel_domated"/>
</dbReference>
<evidence type="ECO:0000256" key="5">
    <source>
        <dbReference type="SAM" id="Phobius"/>
    </source>
</evidence>
<dbReference type="InterPro" id="IPR017528">
    <property type="entry name" value="CHP03097O-antigen_lig-rel"/>
</dbReference>
<feature type="transmembrane region" description="Helical" evidence="5">
    <location>
        <begin position="239"/>
        <end position="260"/>
    </location>
</feature>
<dbReference type="Proteomes" id="UP000321933">
    <property type="component" value="Unassembled WGS sequence"/>
</dbReference>
<protein>
    <submittedName>
        <fullName evidence="8">Putative O-glycosylation ligase, exosortase A system-associated</fullName>
    </submittedName>
</protein>
<feature type="domain" description="O-antigen ligase-related" evidence="6">
    <location>
        <begin position="204"/>
        <end position="340"/>
    </location>
</feature>
<gene>
    <name evidence="8" type="ORF">FVW59_16645</name>
</gene>
<proteinExistence type="predicted"/>
<dbReference type="NCBIfam" id="TIGR03097">
    <property type="entry name" value="PEP_O_lig_1"/>
    <property type="match status" value="1"/>
</dbReference>
<dbReference type="GO" id="GO:0016874">
    <property type="term" value="F:ligase activity"/>
    <property type="evidence" value="ECO:0007669"/>
    <property type="project" value="UniProtKB-KW"/>
</dbReference>
<keyword evidence="4 5" id="KW-0472">Membrane</keyword>
<dbReference type="InterPro" id="IPR051533">
    <property type="entry name" value="WaaL-like"/>
</dbReference>
<feature type="transmembrane region" description="Helical" evidence="5">
    <location>
        <begin position="77"/>
        <end position="97"/>
    </location>
</feature>
<evidence type="ECO:0000313" key="9">
    <source>
        <dbReference type="Proteomes" id="UP000321933"/>
    </source>
</evidence>
<keyword evidence="2 5" id="KW-0812">Transmembrane</keyword>
<accession>A0A5C8ZN73</accession>
<keyword evidence="3 5" id="KW-1133">Transmembrane helix</keyword>
<feature type="transmembrane region" description="Helical" evidence="5">
    <location>
        <begin position="130"/>
        <end position="152"/>
    </location>
</feature>
<reference evidence="8 9" key="1">
    <citation type="submission" date="2019-08" db="EMBL/GenBank/DDBJ databases">
        <title>Parahaliea maris sp. nov., isolated from the surface seawater.</title>
        <authorList>
            <person name="Liu Y."/>
        </authorList>
    </citation>
    <scope>NUCLEOTIDE SEQUENCE [LARGE SCALE GENOMIC DNA]</scope>
    <source>
        <strain evidence="8 9">S2-26</strain>
    </source>
</reference>
<dbReference type="GO" id="GO:0016020">
    <property type="term" value="C:membrane"/>
    <property type="evidence" value="ECO:0007669"/>
    <property type="project" value="UniProtKB-SubCell"/>
</dbReference>
<sequence>MGLRDLLVTALVFGSLPLILWRPYIGILVWSWLSYMNPHRLTYGFAYNMPFAQIVALTLLVAILFSRERKTFPLTGVTAVWLLFVAWMCLTTALAVYPDMAMIQLTKVLKIQLVALLTLVLINDRQKLDYLIIAIVVSIGFFSVKGGIFTILTGGAFRVWGPTGSFIQENNSLAVAVLMIIPLMIYLYRMYSENRKLKWLIIAAIGLSVVSVFGSQSRGALVSIAAVAGFFWWKSSSKLLTAPLMVLAAVVFLTFMPASWHERMQTIENYEEDASAMQRLNSWEYSLNVANDSIVGAGFSSWTKEMFHRYAPRPEWVFVAHSIYFAPLADHGWPGLLMFLLILGLTWRSLAIIIGNRAGGWSENDVFLARMLQVSLVAYMSGGAFLSLTYFDLPWHIVAMAVILRSLTQRVGDPAAGGPVGGRAVVQEGHMAGPRGRLL</sequence>
<feature type="transmembrane region" description="Helical" evidence="5">
    <location>
        <begin position="172"/>
        <end position="188"/>
    </location>
</feature>
<organism evidence="8 9">
    <name type="scientific">Parahaliea aestuarii</name>
    <dbReference type="NCBI Taxonomy" id="1852021"/>
    <lineage>
        <taxon>Bacteria</taxon>
        <taxon>Pseudomonadati</taxon>
        <taxon>Pseudomonadota</taxon>
        <taxon>Gammaproteobacteria</taxon>
        <taxon>Cellvibrionales</taxon>
        <taxon>Halieaceae</taxon>
        <taxon>Parahaliea</taxon>
    </lineage>
</organism>
<feature type="transmembrane region" description="Helical" evidence="5">
    <location>
        <begin position="45"/>
        <end position="65"/>
    </location>
</feature>
<evidence type="ECO:0000256" key="4">
    <source>
        <dbReference type="ARBA" id="ARBA00023136"/>
    </source>
</evidence>
<comment type="caution">
    <text evidence="8">The sequence shown here is derived from an EMBL/GenBank/DDBJ whole genome shotgun (WGS) entry which is preliminary data.</text>
</comment>
<dbReference type="Pfam" id="PF19358">
    <property type="entry name" value="DUF5935"/>
    <property type="match status" value="1"/>
</dbReference>
<evidence type="ECO:0000259" key="7">
    <source>
        <dbReference type="Pfam" id="PF19358"/>
    </source>
</evidence>
<evidence type="ECO:0000256" key="1">
    <source>
        <dbReference type="ARBA" id="ARBA00004141"/>
    </source>
</evidence>
<evidence type="ECO:0000256" key="3">
    <source>
        <dbReference type="ARBA" id="ARBA00022989"/>
    </source>
</evidence>
<feature type="transmembrane region" description="Helical" evidence="5">
    <location>
        <begin position="103"/>
        <end position="123"/>
    </location>
</feature>
<dbReference type="AlphaFoldDB" id="A0A5C8ZN73"/>
<keyword evidence="9" id="KW-1185">Reference proteome</keyword>
<feature type="transmembrane region" description="Helical" evidence="5">
    <location>
        <begin position="336"/>
        <end position="355"/>
    </location>
</feature>